<evidence type="ECO:0000313" key="2">
    <source>
        <dbReference type="Proteomes" id="UP000002039"/>
    </source>
</evidence>
<dbReference type="PANTHER" id="PTHR46082:SF11">
    <property type="entry name" value="AAA+ ATPASE DOMAIN-CONTAINING PROTEIN-RELATED"/>
    <property type="match status" value="1"/>
</dbReference>
<protein>
    <submittedName>
        <fullName evidence="1">Uncharacterized protein</fullName>
    </submittedName>
</protein>
<dbReference type="GeneID" id="69030894"/>
<sequence>MLFLIDVLWGLGQLKNCITVQSQVAEARNKRFGPAHRETVQAMAKLAHSSWLNGRYAESLRVLEGTARASGEALGPEDPDTLAALDHLGVTLGSWQKRGQLVDSNDHEQFGDGPCTKCVKEKQGKEHPYTLWALCYLSKNLGETEDMLVGGIAAGKRSLGDEHLVLNGMDVGSLNGYTHGKGA</sequence>
<dbReference type="PANTHER" id="PTHR46082">
    <property type="entry name" value="ATP/GTP-BINDING PROTEIN-RELATED"/>
    <property type="match status" value="1"/>
</dbReference>
<evidence type="ECO:0000313" key="1">
    <source>
        <dbReference type="EMBL" id="EEQ86211.1"/>
    </source>
</evidence>
<gene>
    <name evidence="1" type="ORF">BDCG_09480</name>
</gene>
<dbReference type="EMBL" id="EQ999987">
    <property type="protein sequence ID" value="EEQ86211.1"/>
    <property type="molecule type" value="Genomic_DNA"/>
</dbReference>
<dbReference type="Pfam" id="PF13374">
    <property type="entry name" value="TPR_10"/>
    <property type="match status" value="1"/>
</dbReference>
<accession>A0ABP2ERR2</accession>
<proteinExistence type="predicted"/>
<reference evidence="2" key="1">
    <citation type="journal article" date="2015" name="PLoS Genet.">
        <title>The dynamic genome and transcriptome of the human fungal pathogen Blastomyces and close relative Emmonsia.</title>
        <authorList>
            <person name="Munoz J.F."/>
            <person name="Gauthier G.M."/>
            <person name="Desjardins C.A."/>
            <person name="Gallo J.E."/>
            <person name="Holder J."/>
            <person name="Sullivan T.D."/>
            <person name="Marty A.J."/>
            <person name="Carmen J.C."/>
            <person name="Chen Z."/>
            <person name="Ding L."/>
            <person name="Gujja S."/>
            <person name="Magrini V."/>
            <person name="Misas E."/>
            <person name="Mitreva M."/>
            <person name="Priest M."/>
            <person name="Saif S."/>
            <person name="Whiston E.A."/>
            <person name="Young S."/>
            <person name="Zeng Q."/>
            <person name="Goldman W.E."/>
            <person name="Mardis E.R."/>
            <person name="Taylor J.W."/>
            <person name="McEwen J.G."/>
            <person name="Clay O.K."/>
            <person name="Klein B.S."/>
            <person name="Cuomo C.A."/>
        </authorList>
    </citation>
    <scope>NUCLEOTIDE SEQUENCE [LARGE SCALE GENOMIC DNA]</scope>
    <source>
        <strain evidence="2">ER-3 / ATCC MYA-2586</strain>
    </source>
</reference>
<organism evidence="1 2">
    <name type="scientific">Ajellomyces dermatitidis (strain ER-3 / ATCC MYA-2586)</name>
    <name type="common">Blastomyces dermatitidis</name>
    <dbReference type="NCBI Taxonomy" id="559297"/>
    <lineage>
        <taxon>Eukaryota</taxon>
        <taxon>Fungi</taxon>
        <taxon>Dikarya</taxon>
        <taxon>Ascomycota</taxon>
        <taxon>Pezizomycotina</taxon>
        <taxon>Eurotiomycetes</taxon>
        <taxon>Eurotiomycetidae</taxon>
        <taxon>Onygenales</taxon>
        <taxon>Ajellomycetaceae</taxon>
        <taxon>Blastomyces</taxon>
    </lineage>
</organism>
<dbReference type="InterPro" id="IPR053137">
    <property type="entry name" value="NLR-like"/>
</dbReference>
<dbReference type="Gene3D" id="1.25.40.10">
    <property type="entry name" value="Tetratricopeptide repeat domain"/>
    <property type="match status" value="1"/>
</dbReference>
<keyword evidence="2" id="KW-1185">Reference proteome</keyword>
<dbReference type="InterPro" id="IPR011990">
    <property type="entry name" value="TPR-like_helical_dom_sf"/>
</dbReference>
<dbReference type="Proteomes" id="UP000002039">
    <property type="component" value="Unassembled WGS sequence"/>
</dbReference>
<dbReference type="RefSeq" id="XP_045273807.1">
    <property type="nucleotide sequence ID" value="XM_045425274.1"/>
</dbReference>
<name>A0ABP2ERR2_AJEDR</name>